<dbReference type="EMBL" id="KN834864">
    <property type="protein sequence ID" value="KIK51415.1"/>
    <property type="molecule type" value="Genomic_DNA"/>
</dbReference>
<dbReference type="GO" id="GO:0043565">
    <property type="term" value="F:sequence-specific DNA binding"/>
    <property type="evidence" value="ECO:0007669"/>
    <property type="project" value="InterPro"/>
</dbReference>
<dbReference type="Gene3D" id="2.30.30.490">
    <property type="match status" value="1"/>
</dbReference>
<dbReference type="SMART" id="SM00249">
    <property type="entry name" value="PHD"/>
    <property type="match status" value="3"/>
</dbReference>
<feature type="compositionally biased region" description="Basic and acidic residues" evidence="5">
    <location>
        <begin position="247"/>
        <end position="257"/>
    </location>
</feature>
<reference evidence="9 10" key="1">
    <citation type="submission" date="2014-04" db="EMBL/GenBank/DDBJ databases">
        <title>Evolutionary Origins and Diversification of the Mycorrhizal Mutualists.</title>
        <authorList>
            <consortium name="DOE Joint Genome Institute"/>
            <consortium name="Mycorrhizal Genomics Consortium"/>
            <person name="Kohler A."/>
            <person name="Kuo A."/>
            <person name="Nagy L.G."/>
            <person name="Floudas D."/>
            <person name="Copeland A."/>
            <person name="Barry K.W."/>
            <person name="Cichocki N."/>
            <person name="Veneault-Fourrey C."/>
            <person name="LaButti K."/>
            <person name="Lindquist E.A."/>
            <person name="Lipzen A."/>
            <person name="Lundell T."/>
            <person name="Morin E."/>
            <person name="Murat C."/>
            <person name="Riley R."/>
            <person name="Ohm R."/>
            <person name="Sun H."/>
            <person name="Tunlid A."/>
            <person name="Henrissat B."/>
            <person name="Grigoriev I.V."/>
            <person name="Hibbett D.S."/>
            <person name="Martin F."/>
        </authorList>
    </citation>
    <scope>NUCLEOTIDE SEQUENCE [LARGE SCALE GENOMIC DNA]</scope>
    <source>
        <strain evidence="9 10">FD-317 M1</strain>
    </source>
</reference>
<dbReference type="InterPro" id="IPR013083">
    <property type="entry name" value="Znf_RING/FYVE/PHD"/>
</dbReference>
<dbReference type="GO" id="GO:0004842">
    <property type="term" value="F:ubiquitin-protein transferase activity"/>
    <property type="evidence" value="ECO:0007669"/>
    <property type="project" value="TreeGrafter"/>
</dbReference>
<dbReference type="PANTHER" id="PTHR47672:SF1">
    <property type="entry name" value="E3 UBIQUITIN-PROTEIN LIGASE SNT2"/>
    <property type="match status" value="1"/>
</dbReference>
<dbReference type="SUPFAM" id="SSF57903">
    <property type="entry name" value="FYVE/PHD zinc finger"/>
    <property type="match status" value="2"/>
</dbReference>
<dbReference type="CDD" id="cd15497">
    <property type="entry name" value="PHD1_Snt2p_like"/>
    <property type="match status" value="1"/>
</dbReference>
<sequence length="1002" mass="112543">MATDTAEILPGINHLKRSVRLKSGVEIKENDHVYVSPSWSARDGTPYSIGRIMEFLKPEGSFSHSEFDSLPYTRVRLAWYYRPRDVSDRPGGDSRLLLAAIYSEVCDINQVRDKCFVVHRDKISDLSGWKKRPDRFYFMRLFDPYLKKEFEIIQATDVKNIPENVRETLTERYEYVAAEKEVVPDLTDALRSCDTCTDWCPSLESVQCDRCKKYFHMRCVQPPLQAKPSRGYGWTCAPCSRRHEEEVGSRDVVRHEVSNNNVIRPPKSNAPAPRGRGRPRKDRSQAEKEENFPVKHFRMWPFRYFGQYTHVEDTLHPEDLIFPRDPTRIGPKYQLSTFPEVGSSHMGLDEERGSDKTVEVLGAMNDFTPAEMTEMEQCLRNITNHEKTQHSVDFLTEVIRQFSEATLNGKSLSSVTWKTINAPRIEKWKPQPTRHYTDRDWSKDEIFAFEDAIAAHGAELRAVRDEVVVRSIYEVVRFYGHWKNMKLGEENARIRKNGHMPALDLSRYTSSEPDSNNVQTIGLSDEESSIIVPPSKAPACGACRTRDSRVWWKAPRGLQSNILCDSCGINYRKYADLNMRQTREDSGSVGPGTKTRPSSTTNGGEKREGTPLAGPSAKRSKTASSVPSTPPPPSNVPQIRCCACSKDGPIGKVIKCKKCGFSVHAASVGVTLSADKLDDWLCDLCENEMEQEASVYHDCLLCPRPRGIIQSSQGASSSSSSYLRACKVTESHGWAHVLCATFIPEINFTDTSTMRSVEGITNVPQKRWMPVCTLCQQKGGAVVRCNDCSREYHVSCAWTHGHSFGFEIQPVKGTRRDNHITTTFKGETGSMNAIISCKEHGRSRRQIYEICETDDGGETALQVYCRTYKQVPQVSQTHALLRKARRLDQLVAVHPDSPGPDPVIENLDCLKCHTQFTPRFYKAEAGWLCHRCHFTPPPPKPQFPVNAMAASAVVGNTNGAVGTSSISESKSRSPTIEVDLMEGRDAPVAAAAVAAGETIRVV</sequence>
<name>A0A0D0AMF5_9AGAR</name>
<dbReference type="InterPro" id="IPR001965">
    <property type="entry name" value="Znf_PHD"/>
</dbReference>
<protein>
    <submittedName>
        <fullName evidence="9">Unplaced genomic scaffold GYMLUscaffold_116, whole genome shotgun sequence</fullName>
    </submittedName>
</protein>
<dbReference type="InterPro" id="IPR000679">
    <property type="entry name" value="Znf_GATA"/>
</dbReference>
<dbReference type="PANTHER" id="PTHR47672">
    <property type="entry name" value="E3 UBIQUITIN-PROTEIN LIGASE SNT2"/>
    <property type="match status" value="1"/>
</dbReference>
<evidence type="ECO:0000259" key="8">
    <source>
        <dbReference type="PROSITE" id="PS51805"/>
    </source>
</evidence>
<dbReference type="Proteomes" id="UP000053593">
    <property type="component" value="Unassembled WGS sequence"/>
</dbReference>
<evidence type="ECO:0000256" key="2">
    <source>
        <dbReference type="ARBA" id="ARBA00022771"/>
    </source>
</evidence>
<keyword evidence="1" id="KW-0479">Metal-binding</keyword>
<dbReference type="Pfam" id="PF00628">
    <property type="entry name" value="PHD"/>
    <property type="match status" value="1"/>
</dbReference>
<keyword evidence="3" id="KW-0862">Zinc</keyword>
<dbReference type="InterPro" id="IPR034732">
    <property type="entry name" value="EPHD"/>
</dbReference>
<dbReference type="Pfam" id="PF13832">
    <property type="entry name" value="zf-HC5HC2H_2"/>
    <property type="match status" value="1"/>
</dbReference>
<feature type="domain" description="PHD-type" evidence="6">
    <location>
        <begin position="190"/>
        <end position="242"/>
    </location>
</feature>
<dbReference type="GO" id="GO:0008270">
    <property type="term" value="F:zinc ion binding"/>
    <property type="evidence" value="ECO:0007669"/>
    <property type="project" value="UniProtKB-KW"/>
</dbReference>
<evidence type="ECO:0000256" key="1">
    <source>
        <dbReference type="ARBA" id="ARBA00022723"/>
    </source>
</evidence>
<evidence type="ECO:0000313" key="9">
    <source>
        <dbReference type="EMBL" id="KIK51415.1"/>
    </source>
</evidence>
<dbReference type="SMART" id="SM00439">
    <property type="entry name" value="BAH"/>
    <property type="match status" value="1"/>
</dbReference>
<dbReference type="GO" id="GO:0048189">
    <property type="term" value="C:Lid2 complex"/>
    <property type="evidence" value="ECO:0007669"/>
    <property type="project" value="TreeGrafter"/>
</dbReference>
<dbReference type="InterPro" id="IPR029617">
    <property type="entry name" value="Snt2"/>
</dbReference>
<dbReference type="OrthoDB" id="336088at2759"/>
<gene>
    <name evidence="9" type="ORF">GYMLUDRAFT_265845</name>
</gene>
<evidence type="ECO:0000256" key="5">
    <source>
        <dbReference type="SAM" id="MobiDB-lite"/>
    </source>
</evidence>
<evidence type="ECO:0000313" key="10">
    <source>
        <dbReference type="Proteomes" id="UP000053593"/>
    </source>
</evidence>
<dbReference type="GO" id="GO:0036205">
    <property type="term" value="P:histone catabolic process"/>
    <property type="evidence" value="ECO:0007669"/>
    <property type="project" value="TreeGrafter"/>
</dbReference>
<evidence type="ECO:0000259" key="7">
    <source>
        <dbReference type="PROSITE" id="PS51038"/>
    </source>
</evidence>
<dbReference type="GO" id="GO:0003682">
    <property type="term" value="F:chromatin binding"/>
    <property type="evidence" value="ECO:0007669"/>
    <property type="project" value="InterPro"/>
</dbReference>
<dbReference type="PROSITE" id="PS51805">
    <property type="entry name" value="EPHD"/>
    <property type="match status" value="1"/>
</dbReference>
<proteinExistence type="predicted"/>
<organism evidence="9 10">
    <name type="scientific">Collybiopsis luxurians FD-317 M1</name>
    <dbReference type="NCBI Taxonomy" id="944289"/>
    <lineage>
        <taxon>Eukaryota</taxon>
        <taxon>Fungi</taxon>
        <taxon>Dikarya</taxon>
        <taxon>Basidiomycota</taxon>
        <taxon>Agaricomycotina</taxon>
        <taxon>Agaricomycetes</taxon>
        <taxon>Agaricomycetidae</taxon>
        <taxon>Agaricales</taxon>
        <taxon>Marasmiineae</taxon>
        <taxon>Omphalotaceae</taxon>
        <taxon>Collybiopsis</taxon>
        <taxon>Collybiopsis luxurians</taxon>
    </lineage>
</organism>
<feature type="domain" description="BAH" evidence="7">
    <location>
        <begin position="25"/>
        <end position="153"/>
    </location>
</feature>
<dbReference type="Pfam" id="PF01426">
    <property type="entry name" value="BAH"/>
    <property type="match status" value="1"/>
</dbReference>
<dbReference type="CDD" id="cd15571">
    <property type="entry name" value="ePHD"/>
    <property type="match status" value="1"/>
</dbReference>
<keyword evidence="2 4" id="KW-0863">Zinc-finger</keyword>
<dbReference type="PROSITE" id="PS51038">
    <property type="entry name" value="BAH"/>
    <property type="match status" value="1"/>
</dbReference>
<evidence type="ECO:0000259" key="6">
    <source>
        <dbReference type="PROSITE" id="PS50016"/>
    </source>
</evidence>
<feature type="region of interest" description="Disordered" evidence="5">
    <location>
        <begin position="247"/>
        <end position="290"/>
    </location>
</feature>
<feature type="region of interest" description="Disordered" evidence="5">
    <location>
        <begin position="582"/>
        <end position="636"/>
    </location>
</feature>
<evidence type="ECO:0000256" key="3">
    <source>
        <dbReference type="ARBA" id="ARBA00022833"/>
    </source>
</evidence>
<keyword evidence="10" id="KW-1185">Reference proteome</keyword>
<accession>A0A0D0AMF5</accession>
<dbReference type="InterPro" id="IPR001025">
    <property type="entry name" value="BAH_dom"/>
</dbReference>
<dbReference type="HOGENOM" id="CLU_001514_0_0_1"/>
<dbReference type="AlphaFoldDB" id="A0A0D0AMF5"/>
<dbReference type="PROSITE" id="PS50016">
    <property type="entry name" value="ZF_PHD_2"/>
    <property type="match status" value="1"/>
</dbReference>
<evidence type="ECO:0000256" key="4">
    <source>
        <dbReference type="PROSITE-ProRule" id="PRU00146"/>
    </source>
</evidence>
<dbReference type="SUPFAM" id="SSF57716">
    <property type="entry name" value="Glucocorticoid receptor-like (DNA-binding domain)"/>
    <property type="match status" value="1"/>
</dbReference>
<dbReference type="GO" id="GO:0006355">
    <property type="term" value="P:regulation of DNA-templated transcription"/>
    <property type="evidence" value="ECO:0007669"/>
    <property type="project" value="InterPro"/>
</dbReference>
<dbReference type="InterPro" id="IPR043151">
    <property type="entry name" value="BAH_sf"/>
</dbReference>
<dbReference type="Gene3D" id="3.30.40.10">
    <property type="entry name" value="Zinc/RING finger domain, C3HC4 (zinc finger)"/>
    <property type="match status" value="3"/>
</dbReference>
<feature type="domain" description="PHD-type" evidence="8">
    <location>
        <begin position="696"/>
        <end position="829"/>
    </location>
</feature>
<dbReference type="SMART" id="SM00401">
    <property type="entry name" value="ZnF_GATA"/>
    <property type="match status" value="1"/>
</dbReference>
<dbReference type="InterPro" id="IPR011011">
    <property type="entry name" value="Znf_FYVE_PHD"/>
</dbReference>
<dbReference type="InterPro" id="IPR019787">
    <property type="entry name" value="Znf_PHD-finger"/>
</dbReference>